<dbReference type="Proteomes" id="UP000824782">
    <property type="component" value="Unassembled WGS sequence"/>
</dbReference>
<accession>A0AAV7CLS7</accession>
<keyword evidence="2" id="KW-1185">Reference proteome</keyword>
<reference evidence="1" key="1">
    <citation type="thesis" date="2020" institute="ProQuest LLC" country="789 East Eisenhower Parkway, Ann Arbor, MI, USA">
        <title>Comparative Genomics and Chromosome Evolution.</title>
        <authorList>
            <person name="Mudd A.B."/>
        </authorList>
    </citation>
    <scope>NUCLEOTIDE SEQUENCE</scope>
    <source>
        <strain evidence="1">237g6f4</strain>
        <tissue evidence="1">Blood</tissue>
    </source>
</reference>
<name>A0AAV7CLS7_ENGPU</name>
<dbReference type="EMBL" id="WNYA01000002">
    <property type="protein sequence ID" value="KAG8585734.1"/>
    <property type="molecule type" value="Genomic_DNA"/>
</dbReference>
<evidence type="ECO:0000313" key="2">
    <source>
        <dbReference type="Proteomes" id="UP000824782"/>
    </source>
</evidence>
<gene>
    <name evidence="1" type="ORF">GDO81_005131</name>
</gene>
<dbReference type="AlphaFoldDB" id="A0AAV7CLS7"/>
<comment type="caution">
    <text evidence="1">The sequence shown here is derived from an EMBL/GenBank/DDBJ whole genome shotgun (WGS) entry which is preliminary data.</text>
</comment>
<protein>
    <submittedName>
        <fullName evidence="1">Uncharacterized protein</fullName>
    </submittedName>
</protein>
<proteinExistence type="predicted"/>
<sequence length="59" mass="6502">MMSACCCLVHNSCVRCRIFSQWNCCNGRCASGCPGCCCSSLHLQTPEELHTSENRTLLC</sequence>
<organism evidence="1 2">
    <name type="scientific">Engystomops pustulosus</name>
    <name type="common">Tungara frog</name>
    <name type="synonym">Physalaemus pustulosus</name>
    <dbReference type="NCBI Taxonomy" id="76066"/>
    <lineage>
        <taxon>Eukaryota</taxon>
        <taxon>Metazoa</taxon>
        <taxon>Chordata</taxon>
        <taxon>Craniata</taxon>
        <taxon>Vertebrata</taxon>
        <taxon>Euteleostomi</taxon>
        <taxon>Amphibia</taxon>
        <taxon>Batrachia</taxon>
        <taxon>Anura</taxon>
        <taxon>Neobatrachia</taxon>
        <taxon>Hyloidea</taxon>
        <taxon>Leptodactylidae</taxon>
        <taxon>Leiuperinae</taxon>
        <taxon>Engystomops</taxon>
    </lineage>
</organism>
<evidence type="ECO:0000313" key="1">
    <source>
        <dbReference type="EMBL" id="KAG8585734.1"/>
    </source>
</evidence>